<evidence type="ECO:0000313" key="2">
    <source>
        <dbReference type="Proteomes" id="UP000016498"/>
    </source>
</evidence>
<organism evidence="1 2">
    <name type="scientific">Actinomyces johnsonii F0510</name>
    <dbReference type="NCBI Taxonomy" id="1227262"/>
    <lineage>
        <taxon>Bacteria</taxon>
        <taxon>Bacillati</taxon>
        <taxon>Actinomycetota</taxon>
        <taxon>Actinomycetes</taxon>
        <taxon>Actinomycetales</taxon>
        <taxon>Actinomycetaceae</taxon>
        <taxon>Actinomyces</taxon>
    </lineage>
</organism>
<sequence>MLAVPTDRTLVAAHRTSASHRFASGKTPAAGETTFTSLGVDSDLATDLDSRGFTAPFP</sequence>
<protein>
    <submittedName>
        <fullName evidence="1">Uncharacterized protein</fullName>
    </submittedName>
</protein>
<gene>
    <name evidence="1" type="ORF">HMPREF1549_02349</name>
</gene>
<evidence type="ECO:0000313" key="1">
    <source>
        <dbReference type="EMBL" id="ERH17805.1"/>
    </source>
</evidence>
<proteinExistence type="predicted"/>
<dbReference type="HOGENOM" id="CLU_2983381_0_0_11"/>
<dbReference type="EMBL" id="AWSD01000262">
    <property type="protein sequence ID" value="ERH17805.1"/>
    <property type="molecule type" value="Genomic_DNA"/>
</dbReference>
<reference evidence="1 2" key="1">
    <citation type="submission" date="2013-06" db="EMBL/GenBank/DDBJ databases">
        <authorList>
            <person name="Weinstock G."/>
            <person name="Sodergren E."/>
            <person name="Lobos E.A."/>
            <person name="Fulton L."/>
            <person name="Fulton R."/>
            <person name="Courtney L."/>
            <person name="Fronick C."/>
            <person name="O'Laughlin M."/>
            <person name="Godfrey J."/>
            <person name="Wilson R.M."/>
            <person name="Miner T."/>
            <person name="Farmer C."/>
            <person name="Delehaunty K."/>
            <person name="Cordes M."/>
            <person name="Minx P."/>
            <person name="Tomlinson C."/>
            <person name="Chen J."/>
            <person name="Wollam A."/>
            <person name="Pepin K.H."/>
            <person name="Bhonagiri V."/>
            <person name="Zhang X."/>
            <person name="Warren W."/>
            <person name="Mitreva M."/>
            <person name="Mardis E.R."/>
            <person name="Wilson R.K."/>
        </authorList>
    </citation>
    <scope>NUCLEOTIDE SEQUENCE [LARGE SCALE GENOMIC DNA]</scope>
    <source>
        <strain evidence="1 2">F0510</strain>
    </source>
</reference>
<comment type="caution">
    <text evidence="1">The sequence shown here is derived from an EMBL/GenBank/DDBJ whole genome shotgun (WGS) entry which is preliminary data.</text>
</comment>
<accession>U1PNR2</accession>
<dbReference type="Proteomes" id="UP000016498">
    <property type="component" value="Unassembled WGS sequence"/>
</dbReference>
<name>U1PNR2_9ACTO</name>
<feature type="non-terminal residue" evidence="1">
    <location>
        <position position="58"/>
    </location>
</feature>
<dbReference type="AlphaFoldDB" id="U1PNR2"/>